<dbReference type="SUPFAM" id="SSF101386">
    <property type="entry name" value="all-alpha NTP pyrophosphatases"/>
    <property type="match status" value="1"/>
</dbReference>
<dbReference type="InterPro" id="IPR004518">
    <property type="entry name" value="MazG-like_dom"/>
</dbReference>
<keyword evidence="3" id="KW-1185">Reference proteome</keyword>
<evidence type="ECO:0000313" key="2">
    <source>
        <dbReference type="EMBL" id="ANA86605.1"/>
    </source>
</evidence>
<name>A0A160DFB4_9CAUD</name>
<gene>
    <name evidence="2" type="primary">107</name>
    <name evidence="2" type="ORF">PBI_CLUBL_107</name>
</gene>
<dbReference type="InterPro" id="IPR011379">
    <property type="entry name" value="MazG-related_GP37"/>
</dbReference>
<accession>A0A160DFB4</accession>
<dbReference type="KEGG" id="vg:28803322"/>
<reference evidence="2 3" key="1">
    <citation type="submission" date="2016-03" db="EMBL/GenBank/DDBJ databases">
        <authorList>
            <person name="Montgomery M.T."/>
            <person name="Guerrero C.A."/>
            <person name="Mavrich T.N."/>
            <person name="Pope W.H."/>
            <person name="Garlena R.A."/>
            <person name="Russell D.A."/>
            <person name="Jacobs-Sera D."/>
            <person name="Hendrix R.W."/>
            <person name="Hatfull G.F."/>
        </authorList>
    </citation>
    <scope>NUCLEOTIDE SEQUENCE [LARGE SCALE GENOMIC DNA]</scope>
</reference>
<dbReference type="GeneID" id="28803322"/>
<dbReference type="Gene3D" id="1.10.287.1080">
    <property type="entry name" value="MazG-like"/>
    <property type="match status" value="1"/>
</dbReference>
<feature type="domain" description="NTP pyrophosphohydrolase MazG-like" evidence="1">
    <location>
        <begin position="35"/>
        <end position="101"/>
    </location>
</feature>
<protein>
    <submittedName>
        <fullName evidence="2">MazG-like nucleotide pyrophosphate</fullName>
    </submittedName>
</protein>
<dbReference type="Proteomes" id="UP000203982">
    <property type="component" value="Segment"/>
</dbReference>
<sequence>MDFDDYQDATAATAIYPGAGTGSMAALAYIGLGLGEAGEIQGKLKKILRDDEGVITAEKRNEIAKELGDLSWYVARLADELGLSFNAIAQGNLDKLASRKDRGVLQGSGDNR</sequence>
<dbReference type="CDD" id="cd11541">
    <property type="entry name" value="NTP-PPase_u4"/>
    <property type="match status" value="1"/>
</dbReference>
<proteinExistence type="predicted"/>
<evidence type="ECO:0000259" key="1">
    <source>
        <dbReference type="Pfam" id="PF03819"/>
    </source>
</evidence>
<dbReference type="RefSeq" id="YP_009273142.1">
    <property type="nucleotide sequence ID" value="NC_030901.1"/>
</dbReference>
<organism evidence="2 3">
    <name type="scientific">Gordonia phage ClubL</name>
    <dbReference type="NCBI Taxonomy" id="1838065"/>
    <lineage>
        <taxon>Viruses</taxon>
        <taxon>Duplodnaviria</taxon>
        <taxon>Heunggongvirae</taxon>
        <taxon>Uroviricota</taxon>
        <taxon>Caudoviricetes</taxon>
        <taxon>Smoothievirus</taxon>
        <taxon>Smoothievirus clubL</taxon>
    </lineage>
</organism>
<dbReference type="PIRSF" id="PIRSF006639">
    <property type="entry name" value="UCP006639_pph"/>
    <property type="match status" value="1"/>
</dbReference>
<evidence type="ECO:0000313" key="3">
    <source>
        <dbReference type="Proteomes" id="UP000203982"/>
    </source>
</evidence>
<dbReference type="Pfam" id="PF03819">
    <property type="entry name" value="MazG"/>
    <property type="match status" value="1"/>
</dbReference>
<dbReference type="EMBL" id="KU998246">
    <property type="protein sequence ID" value="ANA86605.1"/>
    <property type="molecule type" value="Genomic_DNA"/>
</dbReference>